<gene>
    <name evidence="5" type="ORF">E4U03_10345</name>
</gene>
<feature type="region of interest" description="Disordered" evidence="3">
    <location>
        <begin position="1"/>
        <end position="21"/>
    </location>
</feature>
<dbReference type="STRING" id="85336.A7979_03095"/>
<dbReference type="EMBL" id="SPQC01000043">
    <property type="protein sequence ID" value="TFU20957.1"/>
    <property type="molecule type" value="Genomic_DNA"/>
</dbReference>
<sequence length="202" mass="21599">MTPTLAPAAEDARAADPRPARSRAALIDAATEALGTSDPGNLSITTLVKTAGVSRPTFYQHFTDVHELIHAAALTKLSAAFDTLLPADPTASVAVFTSEVSTNLLKQLQINADFYRNVLAISGNSSLVAELIDFLSHRFLSRPAVAERFITKNPDLTSDYAQFVAAGVAWLAVRWLATDFTGEHTAEATGERLAQMMRAAIS</sequence>
<evidence type="ECO:0000256" key="1">
    <source>
        <dbReference type="ARBA" id="ARBA00023125"/>
    </source>
</evidence>
<protein>
    <submittedName>
        <fullName evidence="5">TetR/AcrR family transcriptional regulator</fullName>
    </submittedName>
</protein>
<dbReference type="InterPro" id="IPR009057">
    <property type="entry name" value="Homeodomain-like_sf"/>
</dbReference>
<evidence type="ECO:0000256" key="3">
    <source>
        <dbReference type="SAM" id="MobiDB-lite"/>
    </source>
</evidence>
<dbReference type="Gene3D" id="1.10.357.10">
    <property type="entry name" value="Tetracycline Repressor, domain 2"/>
    <property type="match status" value="1"/>
</dbReference>
<dbReference type="SUPFAM" id="SSF46689">
    <property type="entry name" value="Homeodomain-like"/>
    <property type="match status" value="1"/>
</dbReference>
<dbReference type="PROSITE" id="PS50977">
    <property type="entry name" value="HTH_TETR_2"/>
    <property type="match status" value="1"/>
</dbReference>
<feature type="domain" description="HTH tetR-type" evidence="4">
    <location>
        <begin position="20"/>
        <end position="80"/>
    </location>
</feature>
<evidence type="ECO:0000313" key="6">
    <source>
        <dbReference type="Proteomes" id="UP000297951"/>
    </source>
</evidence>
<organism evidence="5 6">
    <name type="scientific">Rothia nasimurium</name>
    <dbReference type="NCBI Taxonomy" id="85336"/>
    <lineage>
        <taxon>Bacteria</taxon>
        <taxon>Bacillati</taxon>
        <taxon>Actinomycetota</taxon>
        <taxon>Actinomycetes</taxon>
        <taxon>Micrococcales</taxon>
        <taxon>Micrococcaceae</taxon>
        <taxon>Rothia</taxon>
    </lineage>
</organism>
<feature type="compositionally biased region" description="Basic and acidic residues" evidence="3">
    <location>
        <begin position="10"/>
        <end position="19"/>
    </location>
</feature>
<dbReference type="PANTHER" id="PTHR43479:SF11">
    <property type="entry name" value="ACREF_ENVCD OPERON REPRESSOR-RELATED"/>
    <property type="match status" value="1"/>
</dbReference>
<dbReference type="Proteomes" id="UP000297951">
    <property type="component" value="Unassembled WGS sequence"/>
</dbReference>
<dbReference type="GO" id="GO:0003677">
    <property type="term" value="F:DNA binding"/>
    <property type="evidence" value="ECO:0007669"/>
    <property type="project" value="UniProtKB-UniRule"/>
</dbReference>
<dbReference type="InterPro" id="IPR001647">
    <property type="entry name" value="HTH_TetR"/>
</dbReference>
<accession>A0A4Y9F194</accession>
<dbReference type="PANTHER" id="PTHR43479">
    <property type="entry name" value="ACREF/ENVCD OPERON REPRESSOR-RELATED"/>
    <property type="match status" value="1"/>
</dbReference>
<dbReference type="InterPro" id="IPR050624">
    <property type="entry name" value="HTH-type_Tx_Regulator"/>
</dbReference>
<dbReference type="OrthoDB" id="3784817at2"/>
<dbReference type="Pfam" id="PF00440">
    <property type="entry name" value="TetR_N"/>
    <property type="match status" value="1"/>
</dbReference>
<evidence type="ECO:0000259" key="4">
    <source>
        <dbReference type="PROSITE" id="PS50977"/>
    </source>
</evidence>
<keyword evidence="1 2" id="KW-0238">DNA-binding</keyword>
<feature type="DNA-binding region" description="H-T-H motif" evidence="2">
    <location>
        <begin position="43"/>
        <end position="62"/>
    </location>
</feature>
<reference evidence="5 6" key="1">
    <citation type="submission" date="2019-03" db="EMBL/GenBank/DDBJ databases">
        <title>Diversity of the mouse oral microbiome.</title>
        <authorList>
            <person name="Joseph S."/>
            <person name="Aduse-Opoku J."/>
            <person name="Curtis M."/>
            <person name="Wade W."/>
            <person name="Hashim A."/>
        </authorList>
    </citation>
    <scope>NUCLEOTIDE SEQUENCE [LARGE SCALE GENOMIC DNA]</scope>
    <source>
        <strain evidence="6">irhom_31</strain>
    </source>
</reference>
<dbReference type="RefSeq" id="WP_135013604.1">
    <property type="nucleotide sequence ID" value="NZ_JADGLK010000043.1"/>
</dbReference>
<dbReference type="AlphaFoldDB" id="A0A4Y9F194"/>
<proteinExistence type="predicted"/>
<evidence type="ECO:0000256" key="2">
    <source>
        <dbReference type="PROSITE-ProRule" id="PRU00335"/>
    </source>
</evidence>
<name>A0A4Y9F194_9MICC</name>
<comment type="caution">
    <text evidence="5">The sequence shown here is derived from an EMBL/GenBank/DDBJ whole genome shotgun (WGS) entry which is preliminary data.</text>
</comment>
<evidence type="ECO:0000313" key="5">
    <source>
        <dbReference type="EMBL" id="TFU20957.1"/>
    </source>
</evidence>